<protein>
    <submittedName>
        <fullName evidence="1">Uncharacterized protein</fullName>
    </submittedName>
</protein>
<organism evidence="1">
    <name type="scientific">viral metagenome</name>
    <dbReference type="NCBI Taxonomy" id="1070528"/>
    <lineage>
        <taxon>unclassified sequences</taxon>
        <taxon>metagenomes</taxon>
        <taxon>organismal metagenomes</taxon>
    </lineage>
</organism>
<dbReference type="EMBL" id="MT141352">
    <property type="protein sequence ID" value="QJA59054.1"/>
    <property type="molecule type" value="Genomic_DNA"/>
</dbReference>
<dbReference type="AlphaFoldDB" id="A0A6M3INR4"/>
<evidence type="ECO:0000313" key="1">
    <source>
        <dbReference type="EMBL" id="QJA59054.1"/>
    </source>
</evidence>
<gene>
    <name evidence="1" type="ORF">MM415B01368_0003</name>
</gene>
<proteinExistence type="predicted"/>
<accession>A0A6M3INR4</accession>
<reference evidence="1" key="1">
    <citation type="submission" date="2020-03" db="EMBL/GenBank/DDBJ databases">
        <title>The deep terrestrial virosphere.</title>
        <authorList>
            <person name="Holmfeldt K."/>
            <person name="Nilsson E."/>
            <person name="Simone D."/>
            <person name="Lopez-Fernandez M."/>
            <person name="Wu X."/>
            <person name="de Brujin I."/>
            <person name="Lundin D."/>
            <person name="Andersson A."/>
            <person name="Bertilsson S."/>
            <person name="Dopson M."/>
        </authorList>
    </citation>
    <scope>NUCLEOTIDE SEQUENCE</scope>
    <source>
        <strain evidence="1">MM415B01368</strain>
    </source>
</reference>
<sequence length="250" mass="27894">MKVIYPDKVTGVTAANALANYPDDNLLDGHPKKIWNSGVSVSSVTVSVSEGANAVGFAGVSAVSIALTVKNSNSSTTLLSKVSYDLKGINNYYKFFTDSYTSYTSFWIDYDYQSVDHNLVFDFENVSGSTAQAGIVKAGPARGFYEPGFDLSESMMDYSIVKELNNGAFYIRKRDVVKTYSGTVELERDGDFYVFMRDVILKEGPNPLFWRITDYNNNDWAVFARVSSMPKGDHNQRRHSTINFSFIEVI</sequence>
<name>A0A6M3INR4_9ZZZZ</name>